<dbReference type="AlphaFoldDB" id="A0A8H7ZR20"/>
<dbReference type="Pfam" id="PF03547">
    <property type="entry name" value="Mem_trans"/>
    <property type="match status" value="1"/>
</dbReference>
<evidence type="ECO:0000313" key="6">
    <source>
        <dbReference type="EMBL" id="KAG5457609.1"/>
    </source>
</evidence>
<accession>A0A8H7ZR20</accession>
<organism evidence="6 7">
    <name type="scientific">Olpidium bornovanus</name>
    <dbReference type="NCBI Taxonomy" id="278681"/>
    <lineage>
        <taxon>Eukaryota</taxon>
        <taxon>Fungi</taxon>
        <taxon>Fungi incertae sedis</taxon>
        <taxon>Olpidiomycota</taxon>
        <taxon>Olpidiomycotina</taxon>
        <taxon>Olpidiomycetes</taxon>
        <taxon>Olpidiales</taxon>
        <taxon>Olpidiaceae</taxon>
        <taxon>Olpidium</taxon>
    </lineage>
</organism>
<reference evidence="6 7" key="1">
    <citation type="journal article" name="Sci. Rep.">
        <title>Genome-scale phylogenetic analyses confirm Olpidium as the closest living zoosporic fungus to the non-flagellated, terrestrial fungi.</title>
        <authorList>
            <person name="Chang Y."/>
            <person name="Rochon D."/>
            <person name="Sekimoto S."/>
            <person name="Wang Y."/>
            <person name="Chovatia M."/>
            <person name="Sandor L."/>
            <person name="Salamov A."/>
            <person name="Grigoriev I.V."/>
            <person name="Stajich J.E."/>
            <person name="Spatafora J.W."/>
        </authorList>
    </citation>
    <scope>NUCLEOTIDE SEQUENCE [LARGE SCALE GENOMIC DNA]</scope>
    <source>
        <strain evidence="6">S191</strain>
    </source>
</reference>
<feature type="transmembrane region" description="Helical" evidence="5">
    <location>
        <begin position="154"/>
        <end position="179"/>
    </location>
</feature>
<gene>
    <name evidence="6" type="ORF">BJ554DRAFT_2331</name>
</gene>
<feature type="transmembrane region" description="Helical" evidence="5">
    <location>
        <begin position="270"/>
        <end position="290"/>
    </location>
</feature>
<dbReference type="EMBL" id="JAEFCI010009783">
    <property type="protein sequence ID" value="KAG5457609.1"/>
    <property type="molecule type" value="Genomic_DNA"/>
</dbReference>
<name>A0A8H7ZR20_9FUNG</name>
<dbReference type="GO" id="GO:0016020">
    <property type="term" value="C:membrane"/>
    <property type="evidence" value="ECO:0007669"/>
    <property type="project" value="UniProtKB-SubCell"/>
</dbReference>
<evidence type="ECO:0000256" key="3">
    <source>
        <dbReference type="ARBA" id="ARBA00022989"/>
    </source>
</evidence>
<evidence type="ECO:0000256" key="1">
    <source>
        <dbReference type="ARBA" id="ARBA00004141"/>
    </source>
</evidence>
<dbReference type="OrthoDB" id="435607at2759"/>
<protein>
    <recommendedName>
        <fullName evidence="8">PIN-like protein</fullName>
    </recommendedName>
</protein>
<dbReference type="GO" id="GO:0055085">
    <property type="term" value="P:transmembrane transport"/>
    <property type="evidence" value="ECO:0007669"/>
    <property type="project" value="InterPro"/>
</dbReference>
<evidence type="ECO:0000256" key="5">
    <source>
        <dbReference type="SAM" id="Phobius"/>
    </source>
</evidence>
<keyword evidence="3 5" id="KW-1133">Transmembrane helix</keyword>
<evidence type="ECO:0000256" key="4">
    <source>
        <dbReference type="ARBA" id="ARBA00023136"/>
    </source>
</evidence>
<feature type="transmembrane region" description="Helical" evidence="5">
    <location>
        <begin position="113"/>
        <end position="134"/>
    </location>
</feature>
<comment type="subcellular location">
    <subcellularLocation>
        <location evidence="1">Membrane</location>
        <topology evidence="1">Multi-pass membrane protein</topology>
    </subcellularLocation>
</comment>
<evidence type="ECO:0008006" key="8">
    <source>
        <dbReference type="Google" id="ProtNLM"/>
    </source>
</evidence>
<keyword evidence="4 5" id="KW-0472">Membrane</keyword>
<evidence type="ECO:0000256" key="2">
    <source>
        <dbReference type="ARBA" id="ARBA00022692"/>
    </source>
</evidence>
<comment type="caution">
    <text evidence="6">The sequence shown here is derived from an EMBL/GenBank/DDBJ whole genome shotgun (WGS) entry which is preliminary data.</text>
</comment>
<feature type="transmembrane region" description="Helical" evidence="5">
    <location>
        <begin position="381"/>
        <end position="401"/>
    </location>
</feature>
<dbReference type="InterPro" id="IPR040254">
    <property type="entry name" value="Ecm3-like"/>
</dbReference>
<dbReference type="Proteomes" id="UP000673691">
    <property type="component" value="Unassembled WGS sequence"/>
</dbReference>
<keyword evidence="7" id="KW-1185">Reference proteome</keyword>
<sequence length="430" mass="46246">MISKVFLPRTSASFQTVLPLCAITPPSSTAGSVYRIIPVPPLFDRHLYRPGEHFGPGNSGRRFRVFYVTGPRWRVCNTQSCRPAGRRVWRRDPVCVHVRKLARWKRARRATPGFLIVTICFSYFSAAVGGDFPLAVSASLTDRPPFKPGDSKTAAAYISFFILTWNIAFFPMGGSLLIASDYKHTKKGLPVDCVTAAEPQTTPPHSGGEAVIQEKSEGAAVAMCSAGVPQFADVENGVLSDSNRRRADEQRPSNTDAKIFPRLAALAKRGLLQTCTAANVGLVLGLAVGVTPPLRKIVVDDGSNSAPLAFLLEAAKFMGDGAVPLALISAGATLSKLNAGTSRPMIVALIAAFRLLVCPAIAIFGTVCLARAGLVDENDKVLLYVISFMGCTPSATSNLFITQLYNNGDVSKNEAPIRPSRDAFPRPFRH</sequence>
<dbReference type="InterPro" id="IPR004776">
    <property type="entry name" value="Mem_transp_PIN-like"/>
</dbReference>
<proteinExistence type="predicted"/>
<keyword evidence="2 5" id="KW-0812">Transmembrane</keyword>
<evidence type="ECO:0000313" key="7">
    <source>
        <dbReference type="Proteomes" id="UP000673691"/>
    </source>
</evidence>
<feature type="transmembrane region" description="Helical" evidence="5">
    <location>
        <begin position="345"/>
        <end position="369"/>
    </location>
</feature>
<dbReference type="PANTHER" id="PTHR31274:SF1">
    <property type="entry name" value="AGL149CP"/>
    <property type="match status" value="1"/>
</dbReference>
<dbReference type="PANTHER" id="PTHR31274">
    <property type="entry name" value="PROTEIN ECM3"/>
    <property type="match status" value="1"/>
</dbReference>